<evidence type="ECO:0008006" key="4">
    <source>
        <dbReference type="Google" id="ProtNLM"/>
    </source>
</evidence>
<organism evidence="2 3">
    <name type="scientific">Caballeronia grimmiae</name>
    <dbReference type="NCBI Taxonomy" id="1071679"/>
    <lineage>
        <taxon>Bacteria</taxon>
        <taxon>Pseudomonadati</taxon>
        <taxon>Pseudomonadota</taxon>
        <taxon>Betaproteobacteria</taxon>
        <taxon>Burkholderiales</taxon>
        <taxon>Burkholderiaceae</taxon>
        <taxon>Caballeronia</taxon>
    </lineage>
</organism>
<protein>
    <recommendedName>
        <fullName evidence="4">Helix-turn-helix domain-containing protein</fullName>
    </recommendedName>
</protein>
<dbReference type="EMBL" id="BMEG01000002">
    <property type="protein sequence ID" value="GGD63196.1"/>
    <property type="molecule type" value="Genomic_DNA"/>
</dbReference>
<dbReference type="InterPro" id="IPR036390">
    <property type="entry name" value="WH_DNA-bd_sf"/>
</dbReference>
<dbReference type="PROSITE" id="PS51257">
    <property type="entry name" value="PROKAR_LIPOPROTEIN"/>
    <property type="match status" value="1"/>
</dbReference>
<gene>
    <name evidence="2" type="ORF">GCM10010985_16630</name>
</gene>
<keyword evidence="3" id="KW-1185">Reference proteome</keyword>
<feature type="compositionally biased region" description="Pro residues" evidence="1">
    <location>
        <begin position="122"/>
        <end position="132"/>
    </location>
</feature>
<feature type="region of interest" description="Disordered" evidence="1">
    <location>
        <begin position="88"/>
        <end position="157"/>
    </location>
</feature>
<dbReference type="Proteomes" id="UP000597138">
    <property type="component" value="Unassembled WGS sequence"/>
</dbReference>
<evidence type="ECO:0000313" key="2">
    <source>
        <dbReference type="EMBL" id="GGD63196.1"/>
    </source>
</evidence>
<name>A0ABQ1RDP0_9BURK</name>
<sequence length="330" mass="35930">MRISTEAQMSTMIMSACWPLQGMSLAQKAVLISLADNANDQGVCWPSIATIAKRICASERAVQNAIKWLESAGIVLANRNNGRHTSYTITPAAYAPPKEMHPRTKCTGADNDSTPAADAPHPRTPCVPPPHQVPSNRKEPSEEPSLNRQPARRAPRVALHDELRAIELPQGITPEVWAMWCEHREAKAKEAPWTRGAAAVSIKRLVKLAASGQSPEVTIEEAVLRGWTGLFPVKADSATVAAANGGTAIAADWWKTSSGIEARAAQIGVAKKDGETFMHFKVRVFKAAGPGEWMEDMLRTVGRESEDRYEALYAYFNDIPRDKNGNSEAA</sequence>
<accession>A0ABQ1RDP0</accession>
<evidence type="ECO:0000313" key="3">
    <source>
        <dbReference type="Proteomes" id="UP000597138"/>
    </source>
</evidence>
<proteinExistence type="predicted"/>
<dbReference type="Gene3D" id="1.10.10.10">
    <property type="entry name" value="Winged helix-like DNA-binding domain superfamily/Winged helix DNA-binding domain"/>
    <property type="match status" value="1"/>
</dbReference>
<dbReference type="SUPFAM" id="SSF46785">
    <property type="entry name" value="Winged helix' DNA-binding domain"/>
    <property type="match status" value="1"/>
</dbReference>
<evidence type="ECO:0000256" key="1">
    <source>
        <dbReference type="SAM" id="MobiDB-lite"/>
    </source>
</evidence>
<reference evidence="3" key="1">
    <citation type="journal article" date="2019" name="Int. J. Syst. Evol. Microbiol.">
        <title>The Global Catalogue of Microorganisms (GCM) 10K type strain sequencing project: providing services to taxonomists for standard genome sequencing and annotation.</title>
        <authorList>
            <consortium name="The Broad Institute Genomics Platform"/>
            <consortium name="The Broad Institute Genome Sequencing Center for Infectious Disease"/>
            <person name="Wu L."/>
            <person name="Ma J."/>
        </authorList>
    </citation>
    <scope>NUCLEOTIDE SEQUENCE [LARGE SCALE GENOMIC DNA]</scope>
    <source>
        <strain evidence="3">CGMCC 1.11013</strain>
    </source>
</reference>
<dbReference type="Pfam" id="PF13730">
    <property type="entry name" value="HTH_36"/>
    <property type="match status" value="1"/>
</dbReference>
<dbReference type="InterPro" id="IPR036388">
    <property type="entry name" value="WH-like_DNA-bd_sf"/>
</dbReference>
<comment type="caution">
    <text evidence="2">The sequence shown here is derived from an EMBL/GenBank/DDBJ whole genome shotgun (WGS) entry which is preliminary data.</text>
</comment>